<sequence length="220" mass="23010">MTGLKAATLSDAEVIAMSNDACQEMDARAEIAPSNSEYTRRLNSIASSLGNEIAGTPVNYKVYMADDVNAWAMANGCIRVYSGLMDLMDNEEVTGVLGHEMGHVALGHTKRAMQVAAATSVGRNAAALSSNAAVSAAAQSKLGAMTEALIGAQFSQSQESAADEFSLNLLVDRGLDTDGLVSAFDKLAAMNSGSSSMFDSHPASEDRAAHLRAMIAEKKK</sequence>
<accession>A0ABX9XI39</accession>
<evidence type="ECO:0000256" key="5">
    <source>
        <dbReference type="ARBA" id="ARBA00023049"/>
    </source>
</evidence>
<keyword evidence="2" id="KW-0479">Metal-binding</keyword>
<reference evidence="8 9" key="1">
    <citation type="submission" date="2018-11" db="EMBL/GenBank/DDBJ databases">
        <authorList>
            <person name="Jang G.I."/>
            <person name="Hwang C.Y."/>
        </authorList>
    </citation>
    <scope>NUCLEOTIDE SEQUENCE [LARGE SCALE GENOMIC DNA]</scope>
    <source>
        <strain evidence="8 9">SSM26</strain>
    </source>
</reference>
<dbReference type="PANTHER" id="PTHR22726">
    <property type="entry name" value="METALLOENDOPEPTIDASE OMA1"/>
    <property type="match status" value="1"/>
</dbReference>
<evidence type="ECO:0000256" key="3">
    <source>
        <dbReference type="ARBA" id="ARBA00022801"/>
    </source>
</evidence>
<keyword evidence="9" id="KW-1185">Reference proteome</keyword>
<dbReference type="Pfam" id="PF01435">
    <property type="entry name" value="Peptidase_M48"/>
    <property type="match status" value="1"/>
</dbReference>
<evidence type="ECO:0000313" key="8">
    <source>
        <dbReference type="EMBL" id="ROZ84780.1"/>
    </source>
</evidence>
<keyword evidence="4 6" id="KW-0862">Zinc</keyword>
<dbReference type="InterPro" id="IPR051156">
    <property type="entry name" value="Mito/Outer_Membr_Metalloprot"/>
</dbReference>
<keyword evidence="3 6" id="KW-0378">Hydrolase</keyword>
<evidence type="ECO:0000256" key="4">
    <source>
        <dbReference type="ARBA" id="ARBA00022833"/>
    </source>
</evidence>
<comment type="caution">
    <text evidence="8">The sequence shown here is derived from an EMBL/GenBank/DDBJ whole genome shotgun (WGS) entry which is preliminary data.</text>
</comment>
<gene>
    <name evidence="8" type="ORF">EF096_10030</name>
</gene>
<organism evidence="8 9">
    <name type="scientific">Pseudomonas neustonica</name>
    <dbReference type="NCBI Taxonomy" id="2487346"/>
    <lineage>
        <taxon>Bacteria</taxon>
        <taxon>Pseudomonadati</taxon>
        <taxon>Pseudomonadota</taxon>
        <taxon>Gammaproteobacteria</taxon>
        <taxon>Pseudomonadales</taxon>
        <taxon>Pseudomonadaceae</taxon>
        <taxon>Pseudomonas</taxon>
    </lineage>
</organism>
<evidence type="ECO:0000259" key="7">
    <source>
        <dbReference type="Pfam" id="PF01435"/>
    </source>
</evidence>
<dbReference type="EMBL" id="RKKU01000010">
    <property type="protein sequence ID" value="ROZ84780.1"/>
    <property type="molecule type" value="Genomic_DNA"/>
</dbReference>
<evidence type="ECO:0000256" key="1">
    <source>
        <dbReference type="ARBA" id="ARBA00022670"/>
    </source>
</evidence>
<name>A0ABX9XI39_9PSED</name>
<dbReference type="PANTHER" id="PTHR22726:SF8">
    <property type="entry name" value="METALLOPROTEASE YCAL"/>
    <property type="match status" value="1"/>
</dbReference>
<dbReference type="Gene3D" id="3.30.2010.10">
    <property type="entry name" value="Metalloproteases ('zincins'), catalytic domain"/>
    <property type="match status" value="1"/>
</dbReference>
<dbReference type="InterPro" id="IPR001915">
    <property type="entry name" value="Peptidase_M48"/>
</dbReference>
<proteinExistence type="inferred from homology"/>
<comment type="cofactor">
    <cofactor evidence="6">
        <name>Zn(2+)</name>
        <dbReference type="ChEBI" id="CHEBI:29105"/>
    </cofactor>
    <text evidence="6">Binds 1 zinc ion per subunit.</text>
</comment>
<evidence type="ECO:0000256" key="6">
    <source>
        <dbReference type="RuleBase" id="RU003983"/>
    </source>
</evidence>
<dbReference type="Proteomes" id="UP000275199">
    <property type="component" value="Unassembled WGS sequence"/>
</dbReference>
<keyword evidence="1 6" id="KW-0645">Protease</keyword>
<protein>
    <recommendedName>
        <fullName evidence="7">Peptidase M48 domain-containing protein</fullName>
    </recommendedName>
</protein>
<feature type="domain" description="Peptidase M48" evidence="7">
    <location>
        <begin position="54"/>
        <end position="214"/>
    </location>
</feature>
<comment type="similarity">
    <text evidence="6">Belongs to the peptidase M48 family.</text>
</comment>
<keyword evidence="5 6" id="KW-0482">Metalloprotease</keyword>
<evidence type="ECO:0000313" key="9">
    <source>
        <dbReference type="Proteomes" id="UP000275199"/>
    </source>
</evidence>
<evidence type="ECO:0000256" key="2">
    <source>
        <dbReference type="ARBA" id="ARBA00022723"/>
    </source>
</evidence>